<comment type="caution">
    <text evidence="10">The sequence shown here is derived from an EMBL/GenBank/DDBJ whole genome shotgun (WGS) entry which is preliminary data.</text>
</comment>
<comment type="pathway">
    <text evidence="1 7">Cell wall biogenesis; peptidoglycan biosynthesis.</text>
</comment>
<dbReference type="CDD" id="cd16913">
    <property type="entry name" value="YkuD_like"/>
    <property type="match status" value="1"/>
</dbReference>
<dbReference type="AlphaFoldDB" id="V5DVE3"/>
<evidence type="ECO:0000259" key="9">
    <source>
        <dbReference type="PROSITE" id="PS52029"/>
    </source>
</evidence>
<dbReference type="Pfam" id="PF03734">
    <property type="entry name" value="YkuD"/>
    <property type="match status" value="1"/>
</dbReference>
<feature type="domain" description="L,D-TPase catalytic" evidence="9">
    <location>
        <begin position="23"/>
        <end position="180"/>
    </location>
</feature>
<keyword evidence="11" id="KW-1185">Reference proteome</keyword>
<dbReference type="GO" id="GO:0071555">
    <property type="term" value="P:cell wall organization"/>
    <property type="evidence" value="ECO:0007669"/>
    <property type="project" value="UniProtKB-UniRule"/>
</dbReference>
<dbReference type="SUPFAM" id="SSF141523">
    <property type="entry name" value="L,D-transpeptidase catalytic domain-like"/>
    <property type="match status" value="1"/>
</dbReference>
<dbReference type="GO" id="GO:0016740">
    <property type="term" value="F:transferase activity"/>
    <property type="evidence" value="ECO:0007669"/>
    <property type="project" value="UniProtKB-KW"/>
</dbReference>
<feature type="signal peptide" evidence="8">
    <location>
        <begin position="1"/>
        <end position="19"/>
    </location>
</feature>
<evidence type="ECO:0000256" key="5">
    <source>
        <dbReference type="ARBA" id="ARBA00022984"/>
    </source>
</evidence>
<dbReference type="EMBL" id="AYLO01000100">
    <property type="protein sequence ID" value="ESS71376.1"/>
    <property type="molecule type" value="Genomic_DNA"/>
</dbReference>
<comment type="similarity">
    <text evidence="2">Belongs to the YkuD family.</text>
</comment>
<dbReference type="Proteomes" id="UP000017842">
    <property type="component" value="Unassembled WGS sequence"/>
</dbReference>
<evidence type="ECO:0000256" key="3">
    <source>
        <dbReference type="ARBA" id="ARBA00022679"/>
    </source>
</evidence>
<feature type="active site" description="Nucleophile" evidence="7">
    <location>
        <position position="156"/>
    </location>
</feature>
<dbReference type="PANTHER" id="PTHR36699">
    <property type="entry name" value="LD-TRANSPEPTIDASE"/>
    <property type="match status" value="1"/>
</dbReference>
<dbReference type="PATRIC" id="fig|1116472.3.peg.2861"/>
<dbReference type="InterPro" id="IPR038063">
    <property type="entry name" value="Transpep_catalytic_dom"/>
</dbReference>
<name>V5DVE3_9GAMM</name>
<keyword evidence="6 7" id="KW-0961">Cell wall biogenesis/degradation</keyword>
<evidence type="ECO:0000256" key="2">
    <source>
        <dbReference type="ARBA" id="ARBA00005992"/>
    </source>
</evidence>
<keyword evidence="4 7" id="KW-0133">Cell shape</keyword>
<evidence type="ECO:0000313" key="10">
    <source>
        <dbReference type="EMBL" id="ESS71376.1"/>
    </source>
</evidence>
<dbReference type="UniPathway" id="UPA00219"/>
<sequence>MLRIFLFLICCFCPLSAFAYDDIWLLIDTNALKIEVKRGEQTIDIIDGIAIGQAGAGQKTHRGDNITPYGEYRIGWVGQQSSFHKFFGLNYPSIQDADNALRKGMIDRYTYKDILSAHMYHQVPPQNTVLGGRIGIHGLGNASEEIHRTMNWTHGCIALTNNQIDHLSQWVDTGTLVKIK</sequence>
<evidence type="ECO:0000256" key="4">
    <source>
        <dbReference type="ARBA" id="ARBA00022960"/>
    </source>
</evidence>
<gene>
    <name evidence="10" type="ORF">MGMO_105c00280</name>
</gene>
<evidence type="ECO:0000256" key="6">
    <source>
        <dbReference type="ARBA" id="ARBA00023316"/>
    </source>
</evidence>
<protein>
    <submittedName>
        <fullName evidence="10">ErfK/YbiS/YcfS/YnhG family protein</fullName>
    </submittedName>
</protein>
<evidence type="ECO:0000256" key="7">
    <source>
        <dbReference type="PROSITE-ProRule" id="PRU01373"/>
    </source>
</evidence>
<dbReference type="InterPro" id="IPR005490">
    <property type="entry name" value="LD_TPept_cat_dom"/>
</dbReference>
<keyword evidence="5 7" id="KW-0573">Peptidoglycan synthesis</keyword>
<feature type="chain" id="PRO_5004734120" evidence="8">
    <location>
        <begin position="20"/>
        <end position="180"/>
    </location>
</feature>
<organism evidence="10 11">
    <name type="scientific">Methyloglobulus morosus KoM1</name>
    <dbReference type="NCBI Taxonomy" id="1116472"/>
    <lineage>
        <taxon>Bacteria</taxon>
        <taxon>Pseudomonadati</taxon>
        <taxon>Pseudomonadota</taxon>
        <taxon>Gammaproteobacteria</taxon>
        <taxon>Methylococcales</taxon>
        <taxon>Methylococcaceae</taxon>
        <taxon>Methyloglobulus</taxon>
    </lineage>
</organism>
<dbReference type="PROSITE" id="PS52029">
    <property type="entry name" value="LD_TPASE"/>
    <property type="match status" value="1"/>
</dbReference>
<evidence type="ECO:0000256" key="1">
    <source>
        <dbReference type="ARBA" id="ARBA00004752"/>
    </source>
</evidence>
<dbReference type="RefSeq" id="WP_023495547.1">
    <property type="nucleotide sequence ID" value="NZ_AYLO01000100.1"/>
</dbReference>
<evidence type="ECO:0000313" key="11">
    <source>
        <dbReference type="Proteomes" id="UP000017842"/>
    </source>
</evidence>
<dbReference type="PANTHER" id="PTHR36699:SF1">
    <property type="entry name" value="L,D-TRANSPEPTIDASE YAFK-RELATED"/>
    <property type="match status" value="1"/>
</dbReference>
<dbReference type="OrthoDB" id="9809748at2"/>
<dbReference type="eggNOG" id="COG3034">
    <property type="taxonomic scope" value="Bacteria"/>
</dbReference>
<keyword evidence="3" id="KW-0808">Transferase</keyword>
<reference evidence="10 11" key="1">
    <citation type="journal article" date="2013" name="Genome Announc.">
        <title>Draft Genome Sequence of the Methanotrophic Gammaproteobacterium Methyloglobulus morosus DSM 22980 Strain KoM1.</title>
        <authorList>
            <person name="Poehlein A."/>
            <person name="Deutzmann J.S."/>
            <person name="Daniel R."/>
            <person name="Simeonova D.D."/>
        </authorList>
    </citation>
    <scope>NUCLEOTIDE SEQUENCE [LARGE SCALE GENOMIC DNA]</scope>
    <source>
        <strain evidence="10 11">KoM1</strain>
    </source>
</reference>
<accession>V5DVE3</accession>
<feature type="active site" description="Proton donor/acceptor" evidence="7">
    <location>
        <position position="137"/>
    </location>
</feature>
<evidence type="ECO:0000256" key="8">
    <source>
        <dbReference type="SAM" id="SignalP"/>
    </source>
</evidence>
<dbReference type="GO" id="GO:0004180">
    <property type="term" value="F:carboxypeptidase activity"/>
    <property type="evidence" value="ECO:0007669"/>
    <property type="project" value="UniProtKB-ARBA"/>
</dbReference>
<dbReference type="STRING" id="1116472.MGMO_105c00280"/>
<dbReference type="GO" id="GO:0009252">
    <property type="term" value="P:peptidoglycan biosynthetic process"/>
    <property type="evidence" value="ECO:0007669"/>
    <property type="project" value="UniProtKB-UniPathway"/>
</dbReference>
<dbReference type="GO" id="GO:0008360">
    <property type="term" value="P:regulation of cell shape"/>
    <property type="evidence" value="ECO:0007669"/>
    <property type="project" value="UniProtKB-UniRule"/>
</dbReference>
<dbReference type="Gene3D" id="2.40.440.10">
    <property type="entry name" value="L,D-transpeptidase catalytic domain-like"/>
    <property type="match status" value="1"/>
</dbReference>
<proteinExistence type="inferred from homology"/>
<keyword evidence="8" id="KW-0732">Signal</keyword>